<dbReference type="AlphaFoldDB" id="A0A0L7R838"/>
<protein>
    <submittedName>
        <fullName evidence="1">Uncharacterized protein</fullName>
    </submittedName>
</protein>
<dbReference type="EMBL" id="KQ414633">
    <property type="protein sequence ID" value="KOC67047.1"/>
    <property type="molecule type" value="Genomic_DNA"/>
</dbReference>
<proteinExistence type="predicted"/>
<accession>A0A0L7R838</accession>
<sequence length="79" mass="9163">MQFHLEQNDDITFDEILDPFLSSMCNMVISIIDPRTCVYSHLSHTVFEGHDHTHPGITVLYEIHQRLVISSVHLVAVYR</sequence>
<dbReference type="Proteomes" id="UP000053825">
    <property type="component" value="Unassembled WGS sequence"/>
</dbReference>
<keyword evidence="2" id="KW-1185">Reference proteome</keyword>
<evidence type="ECO:0000313" key="2">
    <source>
        <dbReference type="Proteomes" id="UP000053825"/>
    </source>
</evidence>
<evidence type="ECO:0000313" key="1">
    <source>
        <dbReference type="EMBL" id="KOC67047.1"/>
    </source>
</evidence>
<reference evidence="1 2" key="1">
    <citation type="submission" date="2015-07" db="EMBL/GenBank/DDBJ databases">
        <title>The genome of Habropoda laboriosa.</title>
        <authorList>
            <person name="Pan H."/>
            <person name="Kapheim K."/>
        </authorList>
    </citation>
    <scope>NUCLEOTIDE SEQUENCE [LARGE SCALE GENOMIC DNA]</scope>
    <source>
        <strain evidence="1">0110345459</strain>
    </source>
</reference>
<name>A0A0L7R838_9HYME</name>
<organism evidence="1 2">
    <name type="scientific">Habropoda laboriosa</name>
    <dbReference type="NCBI Taxonomy" id="597456"/>
    <lineage>
        <taxon>Eukaryota</taxon>
        <taxon>Metazoa</taxon>
        <taxon>Ecdysozoa</taxon>
        <taxon>Arthropoda</taxon>
        <taxon>Hexapoda</taxon>
        <taxon>Insecta</taxon>
        <taxon>Pterygota</taxon>
        <taxon>Neoptera</taxon>
        <taxon>Endopterygota</taxon>
        <taxon>Hymenoptera</taxon>
        <taxon>Apocrita</taxon>
        <taxon>Aculeata</taxon>
        <taxon>Apoidea</taxon>
        <taxon>Anthophila</taxon>
        <taxon>Apidae</taxon>
        <taxon>Habropoda</taxon>
    </lineage>
</organism>
<gene>
    <name evidence="1" type="ORF">WH47_11700</name>
</gene>